<dbReference type="EMBL" id="CP040812">
    <property type="protein sequence ID" value="QCY68365.1"/>
    <property type="molecule type" value="Genomic_DNA"/>
</dbReference>
<evidence type="ECO:0000313" key="1">
    <source>
        <dbReference type="EMBL" id="QCY68365.1"/>
    </source>
</evidence>
<sequence>MSNLEIYRYFTSKNNKATFPEFLFPGVLGRKTKKLFLEKHSETDYPAFVEDLAENKAFEDIIDIANNYYKYFDLVYKDKKWKPIDLTKFDHNYESAEYFLKLHKKIYPPPKTIGSKIKRDYTEDIAKTKQLLSSFKEEEKIFLLKVFHDRILTSRKGMDKTELIRFSHVLSGIKDLSIFYKVAGDAQSYTLFQKKYPHFVNMQNGKFCQTLINKLDASNLYSLKAEVKLIESEVLKEINKARKK</sequence>
<accession>A0A5B7WZG1</accession>
<dbReference type="AlphaFoldDB" id="A0A5B7WZG1"/>
<organism evidence="1 2">
    <name type="scientific">Antarcticibacterium flavum</name>
    <dbReference type="NCBI Taxonomy" id="2058175"/>
    <lineage>
        <taxon>Bacteria</taxon>
        <taxon>Pseudomonadati</taxon>
        <taxon>Bacteroidota</taxon>
        <taxon>Flavobacteriia</taxon>
        <taxon>Flavobacteriales</taxon>
        <taxon>Flavobacteriaceae</taxon>
        <taxon>Antarcticibacterium</taxon>
    </lineage>
</organism>
<dbReference type="KEGG" id="afla:FHG64_02580"/>
<protein>
    <submittedName>
        <fullName evidence="1">Uncharacterized protein</fullName>
    </submittedName>
</protein>
<dbReference type="OrthoDB" id="9933667at2"/>
<keyword evidence="2" id="KW-1185">Reference proteome</keyword>
<gene>
    <name evidence="1" type="ORF">FHG64_02580</name>
</gene>
<reference evidence="1 2" key="1">
    <citation type="submission" date="2019-06" db="EMBL/GenBank/DDBJ databases">
        <title>Complete genome sequence of Antarcticibacterium flavum KCTC 52984T from an Antarctic marine sediment.</title>
        <authorList>
            <person name="Lee Y.M."/>
            <person name="Shin S.C."/>
        </authorList>
    </citation>
    <scope>NUCLEOTIDE SEQUENCE [LARGE SCALE GENOMIC DNA]</scope>
    <source>
        <strain evidence="1 2">KCTC 52984</strain>
    </source>
</reference>
<dbReference type="Proteomes" id="UP000309016">
    <property type="component" value="Chromosome"/>
</dbReference>
<name>A0A5B7WZG1_9FLAO</name>
<proteinExistence type="predicted"/>
<evidence type="ECO:0000313" key="2">
    <source>
        <dbReference type="Proteomes" id="UP000309016"/>
    </source>
</evidence>